<reference evidence="3" key="2">
    <citation type="submission" date="2023-06" db="EMBL/GenBank/DDBJ databases">
        <authorList>
            <consortium name="Lawrence Berkeley National Laboratory"/>
            <person name="Haridas S."/>
            <person name="Hensen N."/>
            <person name="Bonometti L."/>
            <person name="Westerberg I."/>
            <person name="Brannstrom I.O."/>
            <person name="Guillou S."/>
            <person name="Cros-Aarteil S."/>
            <person name="Calhoun S."/>
            <person name="Kuo A."/>
            <person name="Mondo S."/>
            <person name="Pangilinan J."/>
            <person name="Riley R."/>
            <person name="Labutti K."/>
            <person name="Andreopoulos B."/>
            <person name="Lipzen A."/>
            <person name="Chen C."/>
            <person name="Yanf M."/>
            <person name="Daum C."/>
            <person name="Ng V."/>
            <person name="Clum A."/>
            <person name="Steindorff A."/>
            <person name="Ohm R."/>
            <person name="Martin F."/>
            <person name="Silar P."/>
            <person name="Natvig D."/>
            <person name="Lalanne C."/>
            <person name="Gautier V."/>
            <person name="Ament-Velasquez S.L."/>
            <person name="Kruys A."/>
            <person name="Hutchinson M.I."/>
            <person name="Powell A.J."/>
            <person name="Barry K."/>
            <person name="Miller A.N."/>
            <person name="Grigoriev I.V."/>
            <person name="Debuchy R."/>
            <person name="Gladieux P."/>
            <person name="Thoren M.H."/>
            <person name="Johannesson H."/>
        </authorList>
    </citation>
    <scope>NUCLEOTIDE SEQUENCE</scope>
    <source>
        <strain evidence="3">CBS 118394</strain>
    </source>
</reference>
<evidence type="ECO:0000256" key="1">
    <source>
        <dbReference type="SAM" id="SignalP"/>
    </source>
</evidence>
<dbReference type="Pfam" id="PF25484">
    <property type="entry name" value="DUF7907"/>
    <property type="match status" value="1"/>
</dbReference>
<dbReference type="AlphaFoldDB" id="A0AAE0HU13"/>
<reference evidence="3" key="1">
    <citation type="journal article" date="2023" name="Mol. Phylogenet. Evol.">
        <title>Genome-scale phylogeny and comparative genomics of the fungal order Sordariales.</title>
        <authorList>
            <person name="Hensen N."/>
            <person name="Bonometti L."/>
            <person name="Westerberg I."/>
            <person name="Brannstrom I.O."/>
            <person name="Guillou S."/>
            <person name="Cros-Aarteil S."/>
            <person name="Calhoun S."/>
            <person name="Haridas S."/>
            <person name="Kuo A."/>
            <person name="Mondo S."/>
            <person name="Pangilinan J."/>
            <person name="Riley R."/>
            <person name="LaButti K."/>
            <person name="Andreopoulos B."/>
            <person name="Lipzen A."/>
            <person name="Chen C."/>
            <person name="Yan M."/>
            <person name="Daum C."/>
            <person name="Ng V."/>
            <person name="Clum A."/>
            <person name="Steindorff A."/>
            <person name="Ohm R.A."/>
            <person name="Martin F."/>
            <person name="Silar P."/>
            <person name="Natvig D.O."/>
            <person name="Lalanne C."/>
            <person name="Gautier V."/>
            <person name="Ament-Velasquez S.L."/>
            <person name="Kruys A."/>
            <person name="Hutchinson M.I."/>
            <person name="Powell A.J."/>
            <person name="Barry K."/>
            <person name="Miller A.N."/>
            <person name="Grigoriev I.V."/>
            <person name="Debuchy R."/>
            <person name="Gladieux P."/>
            <person name="Hiltunen Thoren M."/>
            <person name="Johannesson H."/>
        </authorList>
    </citation>
    <scope>NUCLEOTIDE SEQUENCE</scope>
    <source>
        <strain evidence="3">CBS 118394</strain>
    </source>
</reference>
<evidence type="ECO:0000259" key="2">
    <source>
        <dbReference type="Pfam" id="PF25484"/>
    </source>
</evidence>
<gene>
    <name evidence="3" type="ORF">B0H66DRAFT_644785</name>
</gene>
<proteinExistence type="predicted"/>
<keyword evidence="4" id="KW-1185">Reference proteome</keyword>
<comment type="caution">
    <text evidence="3">The sequence shown here is derived from an EMBL/GenBank/DDBJ whole genome shotgun (WGS) entry which is preliminary data.</text>
</comment>
<organism evidence="3 4">
    <name type="scientific">Apodospora peruviana</name>
    <dbReference type="NCBI Taxonomy" id="516989"/>
    <lineage>
        <taxon>Eukaryota</taxon>
        <taxon>Fungi</taxon>
        <taxon>Dikarya</taxon>
        <taxon>Ascomycota</taxon>
        <taxon>Pezizomycotina</taxon>
        <taxon>Sordariomycetes</taxon>
        <taxon>Sordariomycetidae</taxon>
        <taxon>Sordariales</taxon>
        <taxon>Lasiosphaeriaceae</taxon>
        <taxon>Apodospora</taxon>
    </lineage>
</organism>
<accession>A0AAE0HU13</accession>
<sequence>MTHLSTTLVALCLLGVTSAAECIPKYSSSNGFQLVVNVTDRTKDTYTPPVHGSFVQLAHVGPPYNRAVASTSSGSVFYQNGTFSDIANQRIGILTDIGTPPFPAGVTYQFPEQQNQTDEKGKPIHVNGGASGGGTRLTRLYEPLSYLTILSDVVESTFVVCPNSTIPYYARTNYRFNVVNWVQATRDSTGSHIVIPEGCVAVNLVPQCATLNDLPENAFSSHDFAQEVRCYDDVAGMDWN</sequence>
<dbReference type="EMBL" id="JAUEDM010000010">
    <property type="protein sequence ID" value="KAK3311976.1"/>
    <property type="molecule type" value="Genomic_DNA"/>
</dbReference>
<feature type="domain" description="DUF7907" evidence="2">
    <location>
        <begin position="29"/>
        <end position="208"/>
    </location>
</feature>
<evidence type="ECO:0000313" key="3">
    <source>
        <dbReference type="EMBL" id="KAK3311976.1"/>
    </source>
</evidence>
<feature type="signal peptide" evidence="1">
    <location>
        <begin position="1"/>
        <end position="19"/>
    </location>
</feature>
<evidence type="ECO:0000313" key="4">
    <source>
        <dbReference type="Proteomes" id="UP001283341"/>
    </source>
</evidence>
<feature type="chain" id="PRO_5042097098" description="DUF7907 domain-containing protein" evidence="1">
    <location>
        <begin position="20"/>
        <end position="240"/>
    </location>
</feature>
<keyword evidence="1" id="KW-0732">Signal</keyword>
<dbReference type="InterPro" id="IPR057229">
    <property type="entry name" value="DUF7907"/>
</dbReference>
<name>A0AAE0HU13_9PEZI</name>
<dbReference type="Proteomes" id="UP001283341">
    <property type="component" value="Unassembled WGS sequence"/>
</dbReference>
<protein>
    <recommendedName>
        <fullName evidence="2">DUF7907 domain-containing protein</fullName>
    </recommendedName>
</protein>